<feature type="domain" description="DUF3772" evidence="10">
    <location>
        <begin position="136"/>
        <end position="197"/>
    </location>
</feature>
<dbReference type="AlphaFoldDB" id="A0A1P8JXC7"/>
<feature type="transmembrane region" description="Helical" evidence="7">
    <location>
        <begin position="327"/>
        <end position="344"/>
    </location>
</feature>
<feature type="transmembrane region" description="Helical" evidence="7">
    <location>
        <begin position="207"/>
        <end position="227"/>
    </location>
</feature>
<feature type="transmembrane region" description="Helical" evidence="7">
    <location>
        <begin position="350"/>
        <end position="377"/>
    </location>
</feature>
<evidence type="ECO:0000256" key="6">
    <source>
        <dbReference type="ARBA" id="ARBA00023136"/>
    </source>
</evidence>
<dbReference type="Pfam" id="PF21082">
    <property type="entry name" value="MS_channel_3rd"/>
    <property type="match status" value="1"/>
</dbReference>
<dbReference type="Pfam" id="PF12607">
    <property type="entry name" value="DUF3772"/>
    <property type="match status" value="1"/>
</dbReference>
<feature type="transmembrane region" description="Helical" evidence="7">
    <location>
        <begin position="248"/>
        <end position="273"/>
    </location>
</feature>
<dbReference type="GO" id="GO:0008381">
    <property type="term" value="F:mechanosensitive monoatomic ion channel activity"/>
    <property type="evidence" value="ECO:0007669"/>
    <property type="project" value="UniProtKB-ARBA"/>
</dbReference>
<dbReference type="InterPro" id="IPR006685">
    <property type="entry name" value="MscS_channel_2nd"/>
</dbReference>
<feature type="transmembrane region" description="Helical" evidence="7">
    <location>
        <begin position="491"/>
        <end position="515"/>
    </location>
</feature>
<dbReference type="SUPFAM" id="SSF82689">
    <property type="entry name" value="Mechanosensitive channel protein MscS (YggB), C-terminal domain"/>
    <property type="match status" value="1"/>
</dbReference>
<feature type="transmembrane region" description="Helical" evidence="7">
    <location>
        <begin position="434"/>
        <end position="455"/>
    </location>
</feature>
<feature type="domain" description="Mechanosensitive ion channel MscS C-terminal" evidence="11">
    <location>
        <begin position="707"/>
        <end position="782"/>
    </location>
</feature>
<reference evidence="12 13" key="1">
    <citation type="submission" date="2017-01" db="EMBL/GenBank/DDBJ databases">
        <authorList>
            <person name="Mah S.A."/>
            <person name="Swanson W.J."/>
            <person name="Moy G.W."/>
            <person name="Vacquier V.D."/>
        </authorList>
    </citation>
    <scope>NUCLEOTIDE SEQUENCE [LARGE SCALE GENOMIC DNA]</scope>
    <source>
        <strain evidence="12 13">DCY110</strain>
    </source>
</reference>
<feature type="transmembrane region" description="Helical" evidence="7">
    <location>
        <begin position="614"/>
        <end position="640"/>
    </location>
</feature>
<evidence type="ECO:0000313" key="13">
    <source>
        <dbReference type="Proteomes" id="UP000186609"/>
    </source>
</evidence>
<feature type="transmembrane region" description="Helical" evidence="7">
    <location>
        <begin position="544"/>
        <end position="566"/>
    </location>
</feature>
<dbReference type="PANTHER" id="PTHR30347">
    <property type="entry name" value="POTASSIUM CHANNEL RELATED"/>
    <property type="match status" value="1"/>
</dbReference>
<proteinExistence type="inferred from homology"/>
<feature type="transmembrane region" description="Helical" evidence="7">
    <location>
        <begin position="285"/>
        <end position="307"/>
    </location>
</feature>
<dbReference type="Proteomes" id="UP000186609">
    <property type="component" value="Chromosome"/>
</dbReference>
<name>A0A1P8JXC7_9BURK</name>
<feature type="transmembrane region" description="Helical" evidence="7">
    <location>
        <begin position="404"/>
        <end position="428"/>
    </location>
</feature>
<evidence type="ECO:0000256" key="1">
    <source>
        <dbReference type="ARBA" id="ARBA00004651"/>
    </source>
</evidence>
<dbReference type="InterPro" id="IPR011066">
    <property type="entry name" value="MscS_channel_C_sf"/>
</dbReference>
<evidence type="ECO:0000259" key="9">
    <source>
        <dbReference type="Pfam" id="PF00924"/>
    </source>
</evidence>
<comment type="subcellular location">
    <subcellularLocation>
        <location evidence="1">Cell membrane</location>
        <topology evidence="1">Multi-pass membrane protein</topology>
    </subcellularLocation>
</comment>
<evidence type="ECO:0000256" key="2">
    <source>
        <dbReference type="ARBA" id="ARBA00008017"/>
    </source>
</evidence>
<comment type="similarity">
    <text evidence="2">Belongs to the MscS (TC 1.A.23) family.</text>
</comment>
<feature type="chain" id="PRO_5012772001" evidence="8">
    <location>
        <begin position="33"/>
        <end position="811"/>
    </location>
</feature>
<dbReference type="InterPro" id="IPR010920">
    <property type="entry name" value="LSM_dom_sf"/>
</dbReference>
<keyword evidence="5 7" id="KW-1133">Transmembrane helix</keyword>
<evidence type="ECO:0000313" key="12">
    <source>
        <dbReference type="EMBL" id="APW38412.1"/>
    </source>
</evidence>
<dbReference type="PANTHER" id="PTHR30347:SF9">
    <property type="entry name" value="MINICONDUCTANCE MECHANOSENSITIVE CHANNEL MSCM"/>
    <property type="match status" value="1"/>
</dbReference>
<dbReference type="Pfam" id="PF00924">
    <property type="entry name" value="MS_channel_2nd"/>
    <property type="match status" value="1"/>
</dbReference>
<dbReference type="Gene3D" id="2.30.30.60">
    <property type="match status" value="1"/>
</dbReference>
<keyword evidence="4 7" id="KW-0812">Transmembrane</keyword>
<organism evidence="12 13">
    <name type="scientific">Rhodoferax koreensis</name>
    <dbReference type="NCBI Taxonomy" id="1842727"/>
    <lineage>
        <taxon>Bacteria</taxon>
        <taxon>Pseudomonadati</taxon>
        <taxon>Pseudomonadota</taxon>
        <taxon>Betaproteobacteria</taxon>
        <taxon>Burkholderiales</taxon>
        <taxon>Comamonadaceae</taxon>
        <taxon>Rhodoferax</taxon>
    </lineage>
</organism>
<feature type="domain" description="Mechanosensitive ion channel MscS" evidence="9">
    <location>
        <begin position="629"/>
        <end position="694"/>
    </location>
</feature>
<feature type="transmembrane region" description="Helical" evidence="7">
    <location>
        <begin position="587"/>
        <end position="608"/>
    </location>
</feature>
<dbReference type="EMBL" id="CP019236">
    <property type="protein sequence ID" value="APW38412.1"/>
    <property type="molecule type" value="Genomic_DNA"/>
</dbReference>
<dbReference type="SUPFAM" id="SSF82861">
    <property type="entry name" value="Mechanosensitive channel protein MscS (YggB), transmembrane region"/>
    <property type="match status" value="1"/>
</dbReference>
<dbReference type="InterPro" id="IPR022249">
    <property type="entry name" value="DUF3772"/>
</dbReference>
<protein>
    <submittedName>
        <fullName evidence="12">Mechanosensitive ion channel protein</fullName>
    </submittedName>
</protein>
<dbReference type="STRING" id="1842727.RD110_15415"/>
<dbReference type="InterPro" id="IPR052702">
    <property type="entry name" value="MscS-like_channel"/>
</dbReference>
<dbReference type="InterPro" id="IPR011014">
    <property type="entry name" value="MscS_channel_TM-2"/>
</dbReference>
<evidence type="ECO:0000259" key="10">
    <source>
        <dbReference type="Pfam" id="PF12607"/>
    </source>
</evidence>
<dbReference type="InterPro" id="IPR049278">
    <property type="entry name" value="MS_channel_C"/>
</dbReference>
<keyword evidence="13" id="KW-1185">Reference proteome</keyword>
<evidence type="ECO:0000256" key="7">
    <source>
        <dbReference type="SAM" id="Phobius"/>
    </source>
</evidence>
<feature type="signal peptide" evidence="8">
    <location>
        <begin position="1"/>
        <end position="32"/>
    </location>
</feature>
<keyword evidence="8" id="KW-0732">Signal</keyword>
<keyword evidence="3" id="KW-1003">Cell membrane</keyword>
<sequence length="811" mass="85927">MPMTRLFCFPPPRSLFLAVLMALCLACGAARAQQAAAAPVDDDAALDQARSQIQLVQKSLATARDDDSLLALRTAALAARDQADATATRLAPQLAGVQARLAELGAPPADKKEPADIAKLRADLEKSRVTLDANVKLARLLSVEGEQAADQIWAQRRSQFQAHLGERTASILAKPFWSELADNFVQDAGRLSSLGAQLSAAVARTTAGVWAGGLLAVVLIVGLRLWAGRAVLRVVTTRVPPGRLRRSLYALLHTALAALAPGLIAMVAYQVLVWDAPLPDTADELLTHTVGLLIFGGYVTGLGNALLSPARPSWRLSHMPDGVARGLRAFPLALGVITVAGWVAERLYALVNASLATTVALNCIQALALGLVMVWVVMRGERLRRIEEAETKPREDGPPRRPTWLAALTAVVWLVLVTSIGSLVLGYVAFGSFAVRQVAWFGVVVLSAYLLSVFIDDVCMGWLAVREPEGAADAPANAADKPVVWRLRNQFAVLLSGALRVFIALVALILIVAPFGEGPSELFQRTGEISAGLSIGEVNLRPDAVLQALLVLVLGLTAVRLLKGWLTAKLLPTTSLDAGMQTSAVTLFNYAGVVLAVALAMSAVGIGLERIAWVASALSVGIGFGLQAVVQNFVSGLILLAERPVKVGDWVALGGVEGDIRRINVRATEIQMGDRSTVIVPNSEFITKTVRNVTMASPLGLVQIKLPMPLDTDALRVRDLLLAAFQAHGDVLDSPAPNVALDGIDNGRLVFNATGYVNSPRLAYNVRSALLFEVLQQLREAKLTLSNPSTILMGPGLTGLGGPPAVPPPLA</sequence>
<evidence type="ECO:0000256" key="4">
    <source>
        <dbReference type="ARBA" id="ARBA00022692"/>
    </source>
</evidence>
<keyword evidence="6 7" id="KW-0472">Membrane</keyword>
<dbReference type="InterPro" id="IPR023408">
    <property type="entry name" value="MscS_beta-dom_sf"/>
</dbReference>
<evidence type="ECO:0000259" key="11">
    <source>
        <dbReference type="Pfam" id="PF21082"/>
    </source>
</evidence>
<dbReference type="GO" id="GO:0005886">
    <property type="term" value="C:plasma membrane"/>
    <property type="evidence" value="ECO:0007669"/>
    <property type="project" value="UniProtKB-SubCell"/>
</dbReference>
<dbReference type="SUPFAM" id="SSF50182">
    <property type="entry name" value="Sm-like ribonucleoproteins"/>
    <property type="match status" value="1"/>
</dbReference>
<accession>A0A1P8JXC7</accession>
<dbReference type="Gene3D" id="1.10.287.1260">
    <property type="match status" value="1"/>
</dbReference>
<evidence type="ECO:0000256" key="3">
    <source>
        <dbReference type="ARBA" id="ARBA00022475"/>
    </source>
</evidence>
<dbReference type="KEGG" id="rhy:RD110_15415"/>
<evidence type="ECO:0000256" key="8">
    <source>
        <dbReference type="SAM" id="SignalP"/>
    </source>
</evidence>
<dbReference type="Gene3D" id="3.30.70.100">
    <property type="match status" value="1"/>
</dbReference>
<evidence type="ECO:0000256" key="5">
    <source>
        <dbReference type="ARBA" id="ARBA00022989"/>
    </source>
</evidence>
<gene>
    <name evidence="12" type="ORF">RD110_15415</name>
</gene>